<accession>A0A098QVY4</accession>
<comment type="caution">
    <text evidence="2">The sequence shown here is derived from an EMBL/GenBank/DDBJ whole genome shotgun (WGS) entry which is preliminary data.</text>
</comment>
<dbReference type="STRING" id="1480694.DC28_10870"/>
<organism evidence="2 3">
    <name type="scientific">Spirochaeta lutea</name>
    <dbReference type="NCBI Taxonomy" id="1480694"/>
    <lineage>
        <taxon>Bacteria</taxon>
        <taxon>Pseudomonadati</taxon>
        <taxon>Spirochaetota</taxon>
        <taxon>Spirochaetia</taxon>
        <taxon>Spirochaetales</taxon>
        <taxon>Spirochaetaceae</taxon>
        <taxon>Spirochaeta</taxon>
    </lineage>
</organism>
<dbReference type="Proteomes" id="UP000029692">
    <property type="component" value="Unassembled WGS sequence"/>
</dbReference>
<protein>
    <submittedName>
        <fullName evidence="2">Uncharacterized protein</fullName>
    </submittedName>
</protein>
<dbReference type="EMBL" id="JNUP01000065">
    <property type="protein sequence ID" value="KGE71736.1"/>
    <property type="molecule type" value="Genomic_DNA"/>
</dbReference>
<proteinExistence type="predicted"/>
<evidence type="ECO:0000256" key="1">
    <source>
        <dbReference type="SAM" id="MobiDB-lite"/>
    </source>
</evidence>
<evidence type="ECO:0000313" key="3">
    <source>
        <dbReference type="Proteomes" id="UP000029692"/>
    </source>
</evidence>
<keyword evidence="3" id="KW-1185">Reference proteome</keyword>
<name>A0A098QVY4_9SPIO</name>
<sequence length="75" mass="8537">MGIWNNLARKGPIIRQHPGRVGRFDPFPYPPLVQGGEKPHPGRVWWRFAHDPVPENPGSEPTKYPRTGTAISLHY</sequence>
<evidence type="ECO:0000313" key="2">
    <source>
        <dbReference type="EMBL" id="KGE71736.1"/>
    </source>
</evidence>
<feature type="region of interest" description="Disordered" evidence="1">
    <location>
        <begin position="55"/>
        <end position="75"/>
    </location>
</feature>
<gene>
    <name evidence="2" type="ORF">DC28_10870</name>
</gene>
<dbReference type="AlphaFoldDB" id="A0A098QVY4"/>
<reference evidence="2 3" key="1">
    <citation type="submission" date="2014-05" db="EMBL/GenBank/DDBJ databases">
        <title>De novo Genome Sequence of Spirocheata sp.</title>
        <authorList>
            <person name="Shivani Y."/>
            <person name="Subhash Y."/>
            <person name="Tushar L."/>
            <person name="Sasikala C."/>
            <person name="Ramana C.V."/>
        </authorList>
    </citation>
    <scope>NUCLEOTIDE SEQUENCE [LARGE SCALE GENOMIC DNA]</scope>
    <source>
        <strain evidence="2 3">JC230</strain>
    </source>
</reference>